<protein>
    <submittedName>
        <fullName evidence="9">Cytosine permease</fullName>
    </submittedName>
</protein>
<feature type="transmembrane region" description="Helical" evidence="8">
    <location>
        <begin position="169"/>
        <end position="190"/>
    </location>
</feature>
<keyword evidence="4 8" id="KW-0812">Transmembrane</keyword>
<gene>
    <name evidence="9" type="ORF">FXN65_08900</name>
</gene>
<feature type="transmembrane region" description="Helical" evidence="8">
    <location>
        <begin position="355"/>
        <end position="377"/>
    </location>
</feature>
<accession>A0A5J6QI01</accession>
<feature type="transmembrane region" description="Helical" evidence="8">
    <location>
        <begin position="202"/>
        <end position="223"/>
    </location>
</feature>
<feature type="transmembrane region" description="Helical" evidence="8">
    <location>
        <begin position="244"/>
        <end position="265"/>
    </location>
</feature>
<feature type="transmembrane region" description="Helical" evidence="8">
    <location>
        <begin position="323"/>
        <end position="343"/>
    </location>
</feature>
<dbReference type="Pfam" id="PF02133">
    <property type="entry name" value="Transp_cyt_pur"/>
    <property type="match status" value="1"/>
</dbReference>
<evidence type="ECO:0000256" key="3">
    <source>
        <dbReference type="ARBA" id="ARBA00022448"/>
    </source>
</evidence>
<dbReference type="InterPro" id="IPR001248">
    <property type="entry name" value="Pur-cyt_permease"/>
</dbReference>
<feature type="transmembrane region" description="Helical" evidence="8">
    <location>
        <begin position="33"/>
        <end position="54"/>
    </location>
</feature>
<evidence type="ECO:0000313" key="9">
    <source>
        <dbReference type="EMBL" id="QEY62184.1"/>
    </source>
</evidence>
<evidence type="ECO:0000313" key="10">
    <source>
        <dbReference type="Proteomes" id="UP000327179"/>
    </source>
</evidence>
<comment type="similarity">
    <text evidence="2 7">Belongs to the purine-cytosine permease (2.A.39) family.</text>
</comment>
<feature type="transmembrane region" description="Helical" evidence="8">
    <location>
        <begin position="60"/>
        <end position="80"/>
    </location>
</feature>
<dbReference type="PANTHER" id="PTHR31806:SF1">
    <property type="entry name" value="PURINE-CYTOSINE PERMEASE FCY2-RELATED"/>
    <property type="match status" value="1"/>
</dbReference>
<dbReference type="CDD" id="cd11484">
    <property type="entry name" value="SLC-NCS1sbd_CobB-like"/>
    <property type="match status" value="1"/>
</dbReference>
<feature type="transmembrane region" description="Helical" evidence="8">
    <location>
        <begin position="435"/>
        <end position="451"/>
    </location>
</feature>
<feature type="transmembrane region" description="Helical" evidence="8">
    <location>
        <begin position="398"/>
        <end position="423"/>
    </location>
</feature>
<evidence type="ECO:0000256" key="8">
    <source>
        <dbReference type="SAM" id="Phobius"/>
    </source>
</evidence>
<dbReference type="GO" id="GO:0005886">
    <property type="term" value="C:plasma membrane"/>
    <property type="evidence" value="ECO:0007669"/>
    <property type="project" value="TreeGrafter"/>
</dbReference>
<evidence type="ECO:0000256" key="4">
    <source>
        <dbReference type="ARBA" id="ARBA00022692"/>
    </source>
</evidence>
<feature type="transmembrane region" description="Helical" evidence="8">
    <location>
        <begin position="142"/>
        <end position="162"/>
    </location>
</feature>
<feature type="transmembrane region" description="Helical" evidence="8">
    <location>
        <begin position="100"/>
        <end position="122"/>
    </location>
</feature>
<evidence type="ECO:0000256" key="2">
    <source>
        <dbReference type="ARBA" id="ARBA00008974"/>
    </source>
</evidence>
<dbReference type="KEGG" id="plal:FXN65_08900"/>
<sequence>MHNNDNPQAPALELSTIQPISAEERHGRPRDLFTIWFGCNLILLTVITGALAVTVFKLPFFSALAALVLGNLVGGVFMALHSAQGPQLGVPQMVQTRGQFGSFGSLLVVALVVVMYLGFFASNLVLGGQSLHGRFPAVNTNVGILLVGFISLVAASVGYRLIHAYTRVMTYLSGAVLLLAFVWLVFGHGLPADFLERNETSLAGFLGTLSVAALWQLAYAPYVSDYSRYLPEATGSRSAFWSSYWGCCLGSLLPMLLGVMVALSIDGDDVVGGLIEATGGLSALLVAVLSIGIAATNAMNLYCGALSTITVGQTLVPSWSAGAGARILISLILFSGSLALALLGQDDFMVNYTNFILLLLYVLVPWSAINLVDYYLVAHGRYDLPSFFRRDGGLYGRCNWTAVNCYVLGIIVQIPFMSTALYTGPVARAMDGADISWIVGLGVISPVYYLACRLGGRTRALAQTAQGGA</sequence>
<reference evidence="9 10" key="1">
    <citation type="submission" date="2019-08" db="EMBL/GenBank/DDBJ databases">
        <title>Whole-genome Sequencing of e-waste polymer degrading bacterium Pseudomonas sp. strain PE08.</title>
        <authorList>
            <person name="Kirdat K."/>
            <person name="Debbarma P."/>
            <person name="Narawade N."/>
            <person name="Suyal D."/>
            <person name="Thorat V."/>
            <person name="Shouche Y."/>
            <person name="Goel R."/>
            <person name="Yadav A."/>
        </authorList>
    </citation>
    <scope>NUCLEOTIDE SEQUENCE [LARGE SCALE GENOMIC DNA]</scope>
    <source>
        <strain evidence="9 10">PE08</strain>
    </source>
</reference>
<evidence type="ECO:0000256" key="7">
    <source>
        <dbReference type="PIRNR" id="PIRNR002744"/>
    </source>
</evidence>
<keyword evidence="10" id="KW-1185">Reference proteome</keyword>
<feature type="transmembrane region" description="Helical" evidence="8">
    <location>
        <begin position="277"/>
        <end position="302"/>
    </location>
</feature>
<organism evidence="9 10">
    <name type="scientific">Metapseudomonas lalkuanensis</name>
    <dbReference type="NCBI Taxonomy" id="2604832"/>
    <lineage>
        <taxon>Bacteria</taxon>
        <taxon>Pseudomonadati</taxon>
        <taxon>Pseudomonadota</taxon>
        <taxon>Gammaproteobacteria</taxon>
        <taxon>Pseudomonadales</taxon>
        <taxon>Pseudomonadaceae</taxon>
        <taxon>Metapseudomonas</taxon>
    </lineage>
</organism>
<evidence type="ECO:0000256" key="1">
    <source>
        <dbReference type="ARBA" id="ARBA00004141"/>
    </source>
</evidence>
<dbReference type="GO" id="GO:0022857">
    <property type="term" value="F:transmembrane transporter activity"/>
    <property type="evidence" value="ECO:0007669"/>
    <property type="project" value="InterPro"/>
</dbReference>
<dbReference type="RefSeq" id="WP_151132722.1">
    <property type="nucleotide sequence ID" value="NZ_CP043311.1"/>
</dbReference>
<dbReference type="PIRSF" id="PIRSF002744">
    <property type="entry name" value="Pur-cyt_permease"/>
    <property type="match status" value="1"/>
</dbReference>
<comment type="subcellular location">
    <subcellularLocation>
        <location evidence="1">Membrane</location>
        <topology evidence="1">Multi-pass membrane protein</topology>
    </subcellularLocation>
</comment>
<dbReference type="AlphaFoldDB" id="A0A5J6QI01"/>
<evidence type="ECO:0000256" key="6">
    <source>
        <dbReference type="ARBA" id="ARBA00023136"/>
    </source>
</evidence>
<dbReference type="PANTHER" id="PTHR31806">
    <property type="entry name" value="PURINE-CYTOSINE PERMEASE FCY2-RELATED"/>
    <property type="match status" value="1"/>
</dbReference>
<dbReference type="EMBL" id="CP043311">
    <property type="protein sequence ID" value="QEY62184.1"/>
    <property type="molecule type" value="Genomic_DNA"/>
</dbReference>
<dbReference type="Gene3D" id="1.10.4160.10">
    <property type="entry name" value="Hydantoin permease"/>
    <property type="match status" value="1"/>
</dbReference>
<dbReference type="InterPro" id="IPR026030">
    <property type="entry name" value="Pur-cyt_permease_Fcy2/21/22"/>
</dbReference>
<keyword evidence="6 7" id="KW-0472">Membrane</keyword>
<proteinExistence type="inferred from homology"/>
<keyword evidence="5 8" id="KW-1133">Transmembrane helix</keyword>
<keyword evidence="3 7" id="KW-0813">Transport</keyword>
<dbReference type="Proteomes" id="UP000327179">
    <property type="component" value="Chromosome"/>
</dbReference>
<evidence type="ECO:0000256" key="5">
    <source>
        <dbReference type="ARBA" id="ARBA00022989"/>
    </source>
</evidence>
<name>A0A5J6QI01_9GAMM</name>